<evidence type="ECO:0008006" key="3">
    <source>
        <dbReference type="Google" id="ProtNLM"/>
    </source>
</evidence>
<evidence type="ECO:0000313" key="1">
    <source>
        <dbReference type="EMBL" id="KIJ98884.1"/>
    </source>
</evidence>
<dbReference type="OrthoDB" id="2269034at2759"/>
<reference evidence="2" key="2">
    <citation type="submission" date="2015-01" db="EMBL/GenBank/DDBJ databases">
        <title>Evolutionary Origins and Diversification of the Mycorrhizal Mutualists.</title>
        <authorList>
            <consortium name="DOE Joint Genome Institute"/>
            <consortium name="Mycorrhizal Genomics Consortium"/>
            <person name="Kohler A."/>
            <person name="Kuo A."/>
            <person name="Nagy L.G."/>
            <person name="Floudas D."/>
            <person name="Copeland A."/>
            <person name="Barry K.W."/>
            <person name="Cichocki N."/>
            <person name="Veneault-Fourrey C."/>
            <person name="LaButti K."/>
            <person name="Lindquist E.A."/>
            <person name="Lipzen A."/>
            <person name="Lundell T."/>
            <person name="Morin E."/>
            <person name="Murat C."/>
            <person name="Riley R."/>
            <person name="Ohm R."/>
            <person name="Sun H."/>
            <person name="Tunlid A."/>
            <person name="Henrissat B."/>
            <person name="Grigoriev I.V."/>
            <person name="Hibbett D.S."/>
            <person name="Martin F."/>
        </authorList>
    </citation>
    <scope>NUCLEOTIDE SEQUENCE [LARGE SCALE GENOMIC DNA]</scope>
    <source>
        <strain evidence="2">LaAM-08-1</strain>
    </source>
</reference>
<dbReference type="AlphaFoldDB" id="A0A0C9WN88"/>
<dbReference type="Gene3D" id="3.80.10.10">
    <property type="entry name" value="Ribonuclease Inhibitor"/>
    <property type="match status" value="1"/>
</dbReference>
<dbReference type="SUPFAM" id="SSF52047">
    <property type="entry name" value="RNI-like"/>
    <property type="match status" value="1"/>
</dbReference>
<dbReference type="Proteomes" id="UP000054477">
    <property type="component" value="Unassembled WGS sequence"/>
</dbReference>
<protein>
    <recommendedName>
        <fullName evidence="3">F-box domain-containing protein</fullName>
    </recommendedName>
</protein>
<dbReference type="HOGENOM" id="CLU_839555_0_0_1"/>
<name>A0A0C9WN88_9AGAR</name>
<dbReference type="InterPro" id="IPR032675">
    <property type="entry name" value="LRR_dom_sf"/>
</dbReference>
<proteinExistence type="predicted"/>
<gene>
    <name evidence="1" type="ORF">K443DRAFT_8846</name>
</gene>
<dbReference type="EMBL" id="KN838659">
    <property type="protein sequence ID" value="KIJ98884.1"/>
    <property type="molecule type" value="Genomic_DNA"/>
</dbReference>
<evidence type="ECO:0000313" key="2">
    <source>
        <dbReference type="Proteomes" id="UP000054477"/>
    </source>
</evidence>
<keyword evidence="2" id="KW-1185">Reference proteome</keyword>
<reference evidence="1 2" key="1">
    <citation type="submission" date="2014-04" db="EMBL/GenBank/DDBJ databases">
        <authorList>
            <consortium name="DOE Joint Genome Institute"/>
            <person name="Kuo A."/>
            <person name="Kohler A."/>
            <person name="Nagy L.G."/>
            <person name="Floudas D."/>
            <person name="Copeland A."/>
            <person name="Barry K.W."/>
            <person name="Cichocki N."/>
            <person name="Veneault-Fourrey C."/>
            <person name="LaButti K."/>
            <person name="Lindquist E.A."/>
            <person name="Lipzen A."/>
            <person name="Lundell T."/>
            <person name="Morin E."/>
            <person name="Murat C."/>
            <person name="Sun H."/>
            <person name="Tunlid A."/>
            <person name="Henrissat B."/>
            <person name="Grigoriev I.V."/>
            <person name="Hibbett D.S."/>
            <person name="Martin F."/>
            <person name="Nordberg H.P."/>
            <person name="Cantor M.N."/>
            <person name="Hua S.X."/>
        </authorList>
    </citation>
    <scope>NUCLEOTIDE SEQUENCE [LARGE SCALE GENOMIC DNA]</scope>
    <source>
        <strain evidence="1 2">LaAM-08-1</strain>
    </source>
</reference>
<dbReference type="STRING" id="1095629.A0A0C9WN88"/>
<sequence>MARSTPKLWSSVSLCVRLTRKELEIQAELLDQWLCLARSLPLSITMTYDPEEASPPLVLINGSHSIFSFPQPGLRPLSLIWVVFQTSNHLTYLLQDTGDKLPFSTTFCDAPKLRTVTIGYEHIDVEFPYHQLEELIFWGYSDSASFAFLNKCRNLTFCSIRALASSWTKPKGGQFMFVNLPKLVTLEIICRNSGWLLSYFSAPALESITVPLKGPTEIEAFLSFLTRSNVALKRLSLVDHIPQKEEPLLKMFDALPHLTHLELDELRHAAGLHDWLPSRTFFDYLRTPNTTSGDSGLALPRLISFKYRGRFHNSENDGVDVDALEKMLLAR</sequence>
<organism evidence="1 2">
    <name type="scientific">Laccaria amethystina LaAM-08-1</name>
    <dbReference type="NCBI Taxonomy" id="1095629"/>
    <lineage>
        <taxon>Eukaryota</taxon>
        <taxon>Fungi</taxon>
        <taxon>Dikarya</taxon>
        <taxon>Basidiomycota</taxon>
        <taxon>Agaricomycotina</taxon>
        <taxon>Agaricomycetes</taxon>
        <taxon>Agaricomycetidae</taxon>
        <taxon>Agaricales</taxon>
        <taxon>Agaricineae</taxon>
        <taxon>Hydnangiaceae</taxon>
        <taxon>Laccaria</taxon>
    </lineage>
</organism>
<accession>A0A0C9WN88</accession>